<evidence type="ECO:0000313" key="8">
    <source>
        <dbReference type="Proteomes" id="UP000295277"/>
    </source>
</evidence>
<comment type="function">
    <text evidence="1 6">May protect the nitrogenase Fe-Mo protein from oxidative damage.</text>
</comment>
<evidence type="ECO:0000256" key="4">
    <source>
        <dbReference type="ARBA" id="ARBA00016274"/>
    </source>
</evidence>
<organism evidence="7 8">
    <name type="scientific">Rhodovulum steppense</name>
    <dbReference type="NCBI Taxonomy" id="540251"/>
    <lineage>
        <taxon>Bacteria</taxon>
        <taxon>Pseudomonadati</taxon>
        <taxon>Pseudomonadota</taxon>
        <taxon>Alphaproteobacteria</taxon>
        <taxon>Rhodobacterales</taxon>
        <taxon>Paracoccaceae</taxon>
        <taxon>Rhodovulum</taxon>
    </lineage>
</organism>
<evidence type="ECO:0000256" key="6">
    <source>
        <dbReference type="HAMAP-Rule" id="MF_00529"/>
    </source>
</evidence>
<dbReference type="AlphaFoldDB" id="A0A4R1YW71"/>
<accession>A0A4R1YW71</accession>
<evidence type="ECO:0000256" key="3">
    <source>
        <dbReference type="ARBA" id="ARBA00011284"/>
    </source>
</evidence>
<evidence type="ECO:0000256" key="5">
    <source>
        <dbReference type="ARBA" id="ARBA00023231"/>
    </source>
</evidence>
<dbReference type="EMBL" id="SLVM01000008">
    <property type="protein sequence ID" value="TCM85217.1"/>
    <property type="molecule type" value="Genomic_DNA"/>
</dbReference>
<keyword evidence="8" id="KW-1185">Reference proteome</keyword>
<dbReference type="InterPro" id="IPR004893">
    <property type="entry name" value="NifW"/>
</dbReference>
<comment type="subunit">
    <text evidence="3 6">Homotrimer; associates with NifD.</text>
</comment>
<evidence type="ECO:0000256" key="1">
    <source>
        <dbReference type="ARBA" id="ARBA00002247"/>
    </source>
</evidence>
<sequence>MSCKPDRGVLDQMHALSSAEDLFTFLLLPYDQSVLNRARLHVMKRMGDYLSQVELSALDEDGVFLEARRALKRAHADFQTSTPRAQKALKIFNQPRGNVVPMEGLRLSVQ</sequence>
<dbReference type="Pfam" id="PF03206">
    <property type="entry name" value="NifW"/>
    <property type="match status" value="1"/>
</dbReference>
<reference evidence="7 8" key="1">
    <citation type="submission" date="2019-03" db="EMBL/GenBank/DDBJ databases">
        <title>Genomic Encyclopedia of Type Strains, Phase IV (KMG-IV): sequencing the most valuable type-strain genomes for metagenomic binning, comparative biology and taxonomic classification.</title>
        <authorList>
            <person name="Goeker M."/>
        </authorList>
    </citation>
    <scope>NUCLEOTIDE SEQUENCE [LARGE SCALE GENOMIC DNA]</scope>
    <source>
        <strain evidence="7 8">DSM 21153</strain>
    </source>
</reference>
<dbReference type="HAMAP" id="MF_00529">
    <property type="entry name" value="NifW"/>
    <property type="match status" value="1"/>
</dbReference>
<dbReference type="OrthoDB" id="9811868at2"/>
<name>A0A4R1YW71_9RHOB</name>
<keyword evidence="5 6" id="KW-0535">Nitrogen fixation</keyword>
<protein>
    <recommendedName>
        <fullName evidence="4 6">Nitrogenase-stabilizing/protective protein NifW</fullName>
    </recommendedName>
</protein>
<evidence type="ECO:0000256" key="2">
    <source>
        <dbReference type="ARBA" id="ARBA00008351"/>
    </source>
</evidence>
<proteinExistence type="inferred from homology"/>
<comment type="similarity">
    <text evidence="2 6">Belongs to the NifW family.</text>
</comment>
<dbReference type="RefSeq" id="WP_132694336.1">
    <property type="nucleotide sequence ID" value="NZ_SLVM01000008.1"/>
</dbReference>
<dbReference type="GO" id="GO:0009399">
    <property type="term" value="P:nitrogen fixation"/>
    <property type="evidence" value="ECO:0007669"/>
    <property type="project" value="UniProtKB-UniRule"/>
</dbReference>
<gene>
    <name evidence="6" type="primary">nifW</name>
    <name evidence="7" type="ORF">EV216_10868</name>
</gene>
<comment type="caution">
    <text evidence="7">The sequence shown here is derived from an EMBL/GenBank/DDBJ whole genome shotgun (WGS) entry which is preliminary data.</text>
</comment>
<dbReference type="Proteomes" id="UP000295277">
    <property type="component" value="Unassembled WGS sequence"/>
</dbReference>
<evidence type="ECO:0000313" key="7">
    <source>
        <dbReference type="EMBL" id="TCM85217.1"/>
    </source>
</evidence>